<dbReference type="EMBL" id="UYJE01001433">
    <property type="protein sequence ID" value="VDI02047.1"/>
    <property type="molecule type" value="Genomic_DNA"/>
</dbReference>
<keyword evidence="3" id="KW-1185">Reference proteome</keyword>
<dbReference type="PANTHER" id="PTHR15430">
    <property type="entry name" value="GLOMULIN"/>
    <property type="match status" value="1"/>
</dbReference>
<feature type="compositionally biased region" description="Basic residues" evidence="1">
    <location>
        <begin position="269"/>
        <end position="278"/>
    </location>
</feature>
<proteinExistence type="predicted"/>
<dbReference type="InterPro" id="IPR019516">
    <property type="entry name" value="Glomulin/ALF4"/>
</dbReference>
<dbReference type="PANTHER" id="PTHR15430:SF1">
    <property type="entry name" value="GLOMULIN"/>
    <property type="match status" value="1"/>
</dbReference>
<evidence type="ECO:0000256" key="1">
    <source>
        <dbReference type="SAM" id="MobiDB-lite"/>
    </source>
</evidence>
<dbReference type="InterPro" id="IPR013877">
    <property type="entry name" value="YAP-bd/ALF4/Glomulin"/>
</dbReference>
<evidence type="ECO:0000313" key="3">
    <source>
        <dbReference type="Proteomes" id="UP000596742"/>
    </source>
</evidence>
<reference evidence="2" key="1">
    <citation type="submission" date="2018-11" db="EMBL/GenBank/DDBJ databases">
        <authorList>
            <person name="Alioto T."/>
            <person name="Alioto T."/>
        </authorList>
    </citation>
    <scope>NUCLEOTIDE SEQUENCE</scope>
</reference>
<organism evidence="2 3">
    <name type="scientific">Mytilus galloprovincialis</name>
    <name type="common">Mediterranean mussel</name>
    <dbReference type="NCBI Taxonomy" id="29158"/>
    <lineage>
        <taxon>Eukaryota</taxon>
        <taxon>Metazoa</taxon>
        <taxon>Spiralia</taxon>
        <taxon>Lophotrochozoa</taxon>
        <taxon>Mollusca</taxon>
        <taxon>Bivalvia</taxon>
        <taxon>Autobranchia</taxon>
        <taxon>Pteriomorphia</taxon>
        <taxon>Mytilida</taxon>
        <taxon>Mytiloidea</taxon>
        <taxon>Mytilidae</taxon>
        <taxon>Mytilinae</taxon>
        <taxon>Mytilus</taxon>
    </lineage>
</organism>
<feature type="region of interest" description="Disordered" evidence="1">
    <location>
        <begin position="269"/>
        <end position="293"/>
    </location>
</feature>
<gene>
    <name evidence="2" type="ORF">MGAL_10B017907</name>
</gene>
<name>A0A8B6CC81_MYTGA</name>
<dbReference type="Pfam" id="PF08568">
    <property type="entry name" value="Kinetochor_Ybp2"/>
    <property type="match status" value="1"/>
</dbReference>
<sequence length="613" mass="70316">MATTDFDMYGEDLEAGSVLENIKDSLKYKDAKSLKMFILERKLSDDSIFYELAGELAKSLTEENSKNVPIFFEACERCMNYIVKRGNPKELIIALLEQMDSFKDDEKFKALLGYIQQTLVKLPSKRTESLEITLETVHAHVIELPTPADHQLEKDERKLLELDRDVRRITDVILAYLEFLQPFVKEVSLKNPDAGREKGKKQIGMLMERLLAMLDHPLMFLDLVFHHKQMEDQEKTYGRVCAEQLVELITELCPDLFKMLQNGQLPKKKKSAKKLKKPCKADDGDSSDEDTGPFENVVEGELVSEYSYACLSYLIFREDLAVDRIPFIYRHPHILQSSLYYILLLLKADHSLVKFKGIYLLQSLMGKIPVTTLSLNDLDNDKYKQVVNALIDIMIQNPVKELRQECVQLYKTFISMFCLPARYKIYEMVLNTCPHAGMIGYTIQLLKDQIDSVLKKELDDRTFFGANLYKLLKIVAVVEEGATQDILQISDRVIALLNFLRYLLLRDPPGENVTKIWDYFGQIEKHFFEPLRLALDLSKGHYQLDLQDLKDGQKKAKGGNVDLGLTVGGVAMPRVPVGQQVQIVESALNTFDVIDSILCRITEITEMQRKTTK</sequence>
<comment type="caution">
    <text evidence="2">The sequence shown here is derived from an EMBL/GenBank/DDBJ whole genome shotgun (WGS) entry which is preliminary data.</text>
</comment>
<dbReference type="GO" id="GO:0005737">
    <property type="term" value="C:cytoplasm"/>
    <property type="evidence" value="ECO:0007669"/>
    <property type="project" value="TreeGrafter"/>
</dbReference>
<dbReference type="Proteomes" id="UP000596742">
    <property type="component" value="Unassembled WGS sequence"/>
</dbReference>
<dbReference type="InterPro" id="IPR016024">
    <property type="entry name" value="ARM-type_fold"/>
</dbReference>
<dbReference type="AlphaFoldDB" id="A0A8B6CC81"/>
<dbReference type="GO" id="GO:0055105">
    <property type="term" value="F:ubiquitin-protein transferase inhibitor activity"/>
    <property type="evidence" value="ECO:0007669"/>
    <property type="project" value="TreeGrafter"/>
</dbReference>
<protein>
    <recommendedName>
        <fullName evidence="4">Glomulin</fullName>
    </recommendedName>
</protein>
<evidence type="ECO:0008006" key="4">
    <source>
        <dbReference type="Google" id="ProtNLM"/>
    </source>
</evidence>
<dbReference type="SUPFAM" id="SSF48371">
    <property type="entry name" value="ARM repeat"/>
    <property type="match status" value="1"/>
</dbReference>
<dbReference type="OrthoDB" id="619536at2759"/>
<accession>A0A8B6CC81</accession>
<evidence type="ECO:0000313" key="2">
    <source>
        <dbReference type="EMBL" id="VDI02047.1"/>
    </source>
</evidence>